<evidence type="ECO:0000313" key="2">
    <source>
        <dbReference type="Proteomes" id="UP000053144"/>
    </source>
</evidence>
<evidence type="ECO:0000313" key="1">
    <source>
        <dbReference type="EMBL" id="KOM52165.1"/>
    </source>
</evidence>
<dbReference type="Proteomes" id="UP000053144">
    <property type="component" value="Chromosome 9"/>
</dbReference>
<name>A0A0L9VAR6_PHAAN</name>
<organism evidence="1 2">
    <name type="scientific">Phaseolus angularis</name>
    <name type="common">Azuki bean</name>
    <name type="synonym">Vigna angularis</name>
    <dbReference type="NCBI Taxonomy" id="3914"/>
    <lineage>
        <taxon>Eukaryota</taxon>
        <taxon>Viridiplantae</taxon>
        <taxon>Streptophyta</taxon>
        <taxon>Embryophyta</taxon>
        <taxon>Tracheophyta</taxon>
        <taxon>Spermatophyta</taxon>
        <taxon>Magnoliopsida</taxon>
        <taxon>eudicotyledons</taxon>
        <taxon>Gunneridae</taxon>
        <taxon>Pentapetalae</taxon>
        <taxon>rosids</taxon>
        <taxon>fabids</taxon>
        <taxon>Fabales</taxon>
        <taxon>Fabaceae</taxon>
        <taxon>Papilionoideae</taxon>
        <taxon>50 kb inversion clade</taxon>
        <taxon>NPAAA clade</taxon>
        <taxon>indigoferoid/millettioid clade</taxon>
        <taxon>Phaseoleae</taxon>
        <taxon>Vigna</taxon>
    </lineage>
</organism>
<accession>A0A0L9VAR6</accession>
<gene>
    <name evidence="1" type="ORF">LR48_Vigan09g082400</name>
</gene>
<dbReference type="Gramene" id="KOM52165">
    <property type="protein sequence ID" value="KOM52165"/>
    <property type="gene ID" value="LR48_Vigan09g082400"/>
</dbReference>
<dbReference type="AlphaFoldDB" id="A0A0L9VAR6"/>
<sequence length="108" mass="12562">MLDRETTKAWRSQLDVYVEEHGDVRFEEDAVQEHALEEHDIQEEEHQDVPEGGFPEGVYYWHLWRDFILRPVVFIFRGRHAIVELLGMDGGRAGVELHAAHGAKVRLS</sequence>
<reference evidence="2" key="1">
    <citation type="journal article" date="2015" name="Proc. Natl. Acad. Sci. U.S.A.">
        <title>Genome sequencing of adzuki bean (Vigna angularis) provides insight into high starch and low fat accumulation and domestication.</title>
        <authorList>
            <person name="Yang K."/>
            <person name="Tian Z."/>
            <person name="Chen C."/>
            <person name="Luo L."/>
            <person name="Zhao B."/>
            <person name="Wang Z."/>
            <person name="Yu L."/>
            <person name="Li Y."/>
            <person name="Sun Y."/>
            <person name="Li W."/>
            <person name="Chen Y."/>
            <person name="Li Y."/>
            <person name="Zhang Y."/>
            <person name="Ai D."/>
            <person name="Zhao J."/>
            <person name="Shang C."/>
            <person name="Ma Y."/>
            <person name="Wu B."/>
            <person name="Wang M."/>
            <person name="Gao L."/>
            <person name="Sun D."/>
            <person name="Zhang P."/>
            <person name="Guo F."/>
            <person name="Wang W."/>
            <person name="Li Y."/>
            <person name="Wang J."/>
            <person name="Varshney R.K."/>
            <person name="Wang J."/>
            <person name="Ling H.Q."/>
            <person name="Wan P."/>
        </authorList>
    </citation>
    <scope>NUCLEOTIDE SEQUENCE</scope>
    <source>
        <strain evidence="2">cv. Jingnong 6</strain>
    </source>
</reference>
<dbReference type="EMBL" id="CM003379">
    <property type="protein sequence ID" value="KOM52165.1"/>
    <property type="molecule type" value="Genomic_DNA"/>
</dbReference>
<protein>
    <submittedName>
        <fullName evidence="1">Uncharacterized protein</fullName>
    </submittedName>
</protein>
<proteinExistence type="predicted"/>